<dbReference type="Gene3D" id="3.40.250.10">
    <property type="entry name" value="Rhodanese-like domain"/>
    <property type="match status" value="1"/>
</dbReference>
<sequence>MTTSFQRISPAHAADHIRRLHAGVRALALFDTRDEQSYSQGHIKGADHLSEQDFGYVVSTLPKHIPVMIYCYHGNASQVYANMFADFRFTEVYSVDGGYEALAPVLPEPPALGADASPELAAFIEEHHFEANNLNSPWHHALTPLMRAALSGRDDLAAELLAYGVNIHLRNSDGNNALWLACVSGSATLVKRLIDAGIDLDNRNLTGATALMYTASSGKHEMMKILLDNGADPLIRTDDDYLAVELAATEECLQLLRHTAN</sequence>
<feature type="repeat" description="ANK" evidence="3">
    <location>
        <begin position="173"/>
        <end position="205"/>
    </location>
</feature>
<dbReference type="InterPro" id="IPR023695">
    <property type="entry name" value="Thiosulf_sulfurTrfase"/>
</dbReference>
<dbReference type="Pfam" id="PF12796">
    <property type="entry name" value="Ank_2"/>
    <property type="match status" value="1"/>
</dbReference>
<protein>
    <recommendedName>
        <fullName evidence="4">Rhodanese domain-containing protein</fullName>
    </recommendedName>
</protein>
<dbReference type="PROSITE" id="PS50297">
    <property type="entry name" value="ANK_REP_REGION"/>
    <property type="match status" value="3"/>
</dbReference>
<dbReference type="SUPFAM" id="SSF48403">
    <property type="entry name" value="Ankyrin repeat"/>
    <property type="match status" value="1"/>
</dbReference>
<evidence type="ECO:0000313" key="5">
    <source>
        <dbReference type="EMBL" id="PKQ27556.1"/>
    </source>
</evidence>
<evidence type="ECO:0000256" key="1">
    <source>
        <dbReference type="ARBA" id="ARBA00022737"/>
    </source>
</evidence>
<dbReference type="Pfam" id="PF00581">
    <property type="entry name" value="Rhodanese"/>
    <property type="match status" value="1"/>
</dbReference>
<organism evidence="5 6">
    <name type="scientific">Candidatus Anoxymicrobium japonicum</name>
    <dbReference type="NCBI Taxonomy" id="2013648"/>
    <lineage>
        <taxon>Bacteria</taxon>
        <taxon>Bacillati</taxon>
        <taxon>Actinomycetota</taxon>
        <taxon>Candidatus Geothermincolia</taxon>
        <taxon>Candidatus Geothermincolales</taxon>
        <taxon>Candidatus Anoxymicrobiaceae</taxon>
        <taxon>Candidatus Anoxymicrobium</taxon>
    </lineage>
</organism>
<dbReference type="Gene3D" id="1.25.40.20">
    <property type="entry name" value="Ankyrin repeat-containing domain"/>
    <property type="match status" value="1"/>
</dbReference>
<dbReference type="PROSITE" id="PS50206">
    <property type="entry name" value="RHODANESE_3"/>
    <property type="match status" value="1"/>
</dbReference>
<dbReference type="PANTHER" id="PTHR24173:SF74">
    <property type="entry name" value="ANKYRIN REPEAT DOMAIN-CONTAINING PROTEIN 16"/>
    <property type="match status" value="1"/>
</dbReference>
<evidence type="ECO:0000256" key="3">
    <source>
        <dbReference type="PROSITE-ProRule" id="PRU00023"/>
    </source>
</evidence>
<evidence type="ECO:0000256" key="2">
    <source>
        <dbReference type="ARBA" id="ARBA00023043"/>
    </source>
</evidence>
<dbReference type="InterPro" id="IPR002110">
    <property type="entry name" value="Ankyrin_rpt"/>
</dbReference>
<evidence type="ECO:0000313" key="6">
    <source>
        <dbReference type="Proteomes" id="UP000233654"/>
    </source>
</evidence>
<feature type="domain" description="Rhodanese" evidence="4">
    <location>
        <begin position="23"/>
        <end position="104"/>
    </location>
</feature>
<dbReference type="PANTHER" id="PTHR24173">
    <property type="entry name" value="ANKYRIN REPEAT CONTAINING"/>
    <property type="match status" value="1"/>
</dbReference>
<dbReference type="CDD" id="cd01444">
    <property type="entry name" value="GlpE_ST"/>
    <property type="match status" value="1"/>
</dbReference>
<name>A0A2N3G489_9ACTN</name>
<dbReference type="GO" id="GO:0004792">
    <property type="term" value="F:thiosulfate-cyanide sulfurtransferase activity"/>
    <property type="evidence" value="ECO:0007669"/>
    <property type="project" value="InterPro"/>
</dbReference>
<evidence type="ECO:0000259" key="4">
    <source>
        <dbReference type="PROSITE" id="PS50206"/>
    </source>
</evidence>
<proteinExistence type="predicted"/>
<dbReference type="Proteomes" id="UP000233654">
    <property type="component" value="Unassembled WGS sequence"/>
</dbReference>
<dbReference type="InterPro" id="IPR001763">
    <property type="entry name" value="Rhodanese-like_dom"/>
</dbReference>
<dbReference type="SMART" id="SM00248">
    <property type="entry name" value="ANK"/>
    <property type="match status" value="3"/>
</dbReference>
<dbReference type="PROSITE" id="PS50088">
    <property type="entry name" value="ANK_REPEAT"/>
    <property type="match status" value="3"/>
</dbReference>
<accession>A0A2N3G489</accession>
<reference evidence="5 6" key="1">
    <citation type="journal article" date="2017" name="ISME J.">
        <title>Potential for microbial H2 and metal transformations associated with novel bacteria and archaea in deep terrestrial subsurface sediments.</title>
        <authorList>
            <person name="Hernsdorf A.W."/>
            <person name="Amano Y."/>
            <person name="Miyakawa K."/>
            <person name="Ise K."/>
            <person name="Suzuki Y."/>
            <person name="Anantharaman K."/>
            <person name="Probst A."/>
            <person name="Burstein D."/>
            <person name="Thomas B.C."/>
            <person name="Banfield J.F."/>
        </authorList>
    </citation>
    <scope>NUCLEOTIDE SEQUENCE [LARGE SCALE GENOMIC DNA]</scope>
    <source>
        <strain evidence="5">HGW-Actinobacteria-3</strain>
    </source>
</reference>
<gene>
    <name evidence="5" type="ORF">CVT63_07395</name>
</gene>
<dbReference type="AlphaFoldDB" id="A0A2N3G489"/>
<feature type="repeat" description="ANK" evidence="3">
    <location>
        <begin position="140"/>
        <end position="172"/>
    </location>
</feature>
<dbReference type="InterPro" id="IPR036873">
    <property type="entry name" value="Rhodanese-like_dom_sf"/>
</dbReference>
<dbReference type="EMBL" id="PHEX01000079">
    <property type="protein sequence ID" value="PKQ27556.1"/>
    <property type="molecule type" value="Genomic_DNA"/>
</dbReference>
<comment type="caution">
    <text evidence="5">The sequence shown here is derived from an EMBL/GenBank/DDBJ whole genome shotgun (WGS) entry which is preliminary data.</text>
</comment>
<dbReference type="InterPro" id="IPR036770">
    <property type="entry name" value="Ankyrin_rpt-contain_sf"/>
</dbReference>
<dbReference type="SMART" id="SM00450">
    <property type="entry name" value="RHOD"/>
    <property type="match status" value="1"/>
</dbReference>
<dbReference type="SUPFAM" id="SSF52821">
    <property type="entry name" value="Rhodanese/Cell cycle control phosphatase"/>
    <property type="match status" value="1"/>
</dbReference>
<keyword evidence="1" id="KW-0677">Repeat</keyword>
<feature type="repeat" description="ANK" evidence="3">
    <location>
        <begin position="206"/>
        <end position="238"/>
    </location>
</feature>
<dbReference type="GO" id="GO:0005737">
    <property type="term" value="C:cytoplasm"/>
    <property type="evidence" value="ECO:0007669"/>
    <property type="project" value="InterPro"/>
</dbReference>
<keyword evidence="2 3" id="KW-0040">ANK repeat</keyword>